<evidence type="ECO:0000313" key="2">
    <source>
        <dbReference type="EMBL" id="MCJ8499687.1"/>
    </source>
</evidence>
<sequence length="106" mass="11664">MGTVLLYVTTKDKAEARAIGRALVQARLVACVNIFDGMNSLYLWEDQVQDDQEAVLIAKTTEARVPDVVAAIQERHSYECPCIVTLPVTGGNPAFLQWIADTTQVQ</sequence>
<dbReference type="Gene3D" id="3.30.70.120">
    <property type="match status" value="1"/>
</dbReference>
<name>A0AA41R077_9BACT</name>
<dbReference type="RefSeq" id="WP_246903135.1">
    <property type="nucleotide sequence ID" value="NZ_JALJRB010000003.1"/>
</dbReference>
<organism evidence="2 3">
    <name type="scientific">Desulfatitalea alkaliphila</name>
    <dbReference type="NCBI Taxonomy" id="2929485"/>
    <lineage>
        <taxon>Bacteria</taxon>
        <taxon>Pseudomonadati</taxon>
        <taxon>Thermodesulfobacteriota</taxon>
        <taxon>Desulfobacteria</taxon>
        <taxon>Desulfobacterales</taxon>
        <taxon>Desulfosarcinaceae</taxon>
        <taxon>Desulfatitalea</taxon>
    </lineage>
</organism>
<dbReference type="InterPro" id="IPR011322">
    <property type="entry name" value="N-reg_PII-like_a/b"/>
</dbReference>
<comment type="caution">
    <text evidence="2">The sequence shown here is derived from an EMBL/GenBank/DDBJ whole genome shotgun (WGS) entry which is preliminary data.</text>
</comment>
<comment type="similarity">
    <text evidence="1">Belongs to the CutA family.</text>
</comment>
<dbReference type="Pfam" id="PF03091">
    <property type="entry name" value="CutA1"/>
    <property type="match status" value="1"/>
</dbReference>
<dbReference type="GO" id="GO:0010038">
    <property type="term" value="P:response to metal ion"/>
    <property type="evidence" value="ECO:0007669"/>
    <property type="project" value="InterPro"/>
</dbReference>
<evidence type="ECO:0000313" key="3">
    <source>
        <dbReference type="Proteomes" id="UP001165427"/>
    </source>
</evidence>
<dbReference type="Proteomes" id="UP001165427">
    <property type="component" value="Unassembled WGS sequence"/>
</dbReference>
<dbReference type="EMBL" id="JALJRB010000003">
    <property type="protein sequence ID" value="MCJ8499687.1"/>
    <property type="molecule type" value="Genomic_DNA"/>
</dbReference>
<accession>A0AA41R077</accession>
<evidence type="ECO:0000256" key="1">
    <source>
        <dbReference type="ARBA" id="ARBA00010169"/>
    </source>
</evidence>
<dbReference type="PANTHER" id="PTHR23419">
    <property type="entry name" value="DIVALENT CATION TOLERANCE CUTA-RELATED"/>
    <property type="match status" value="1"/>
</dbReference>
<protein>
    <submittedName>
        <fullName evidence="2">Divalent-cation tolerance protein CutA</fullName>
    </submittedName>
</protein>
<dbReference type="SUPFAM" id="SSF54913">
    <property type="entry name" value="GlnB-like"/>
    <property type="match status" value="1"/>
</dbReference>
<dbReference type="InterPro" id="IPR015867">
    <property type="entry name" value="N-reg_PII/ATP_PRibTrfase_C"/>
</dbReference>
<dbReference type="InterPro" id="IPR004323">
    <property type="entry name" value="Ion_tolerance_CutA"/>
</dbReference>
<keyword evidence="3" id="KW-1185">Reference proteome</keyword>
<dbReference type="PANTHER" id="PTHR23419:SF8">
    <property type="entry name" value="FI09726P"/>
    <property type="match status" value="1"/>
</dbReference>
<reference evidence="2" key="1">
    <citation type="submission" date="2022-04" db="EMBL/GenBank/DDBJ databases">
        <title>Desulfatitalea alkaliphila sp. nov., a novel anaerobic sulfate-reducing bacterium isolated from terrestrial mud volcano, Taman Peninsula, Russia.</title>
        <authorList>
            <person name="Khomyakova M.A."/>
            <person name="Merkel A.Y."/>
            <person name="Slobodkin A.I."/>
        </authorList>
    </citation>
    <scope>NUCLEOTIDE SEQUENCE</scope>
    <source>
        <strain evidence="2">M08but</strain>
    </source>
</reference>
<proteinExistence type="inferred from homology"/>
<dbReference type="GO" id="GO:0005507">
    <property type="term" value="F:copper ion binding"/>
    <property type="evidence" value="ECO:0007669"/>
    <property type="project" value="TreeGrafter"/>
</dbReference>
<dbReference type="AlphaFoldDB" id="A0AA41R077"/>
<gene>
    <name evidence="2" type="ORF">MRX98_03800</name>
</gene>